<dbReference type="AlphaFoldDB" id="A0A5B7HNQ9"/>
<keyword evidence="2" id="KW-1185">Reference proteome</keyword>
<protein>
    <submittedName>
        <fullName evidence="1">Uncharacterized protein</fullName>
    </submittedName>
</protein>
<reference evidence="1 2" key="1">
    <citation type="submission" date="2019-05" db="EMBL/GenBank/DDBJ databases">
        <title>Another draft genome of Portunus trituberculatus and its Hox gene families provides insights of decapod evolution.</title>
        <authorList>
            <person name="Jeong J.-H."/>
            <person name="Song I."/>
            <person name="Kim S."/>
            <person name="Choi T."/>
            <person name="Kim D."/>
            <person name="Ryu S."/>
            <person name="Kim W."/>
        </authorList>
    </citation>
    <scope>NUCLEOTIDE SEQUENCE [LARGE SCALE GENOMIC DNA]</scope>
    <source>
        <tissue evidence="1">Muscle</tissue>
    </source>
</reference>
<comment type="caution">
    <text evidence="1">The sequence shown here is derived from an EMBL/GenBank/DDBJ whole genome shotgun (WGS) entry which is preliminary data.</text>
</comment>
<organism evidence="1 2">
    <name type="scientific">Portunus trituberculatus</name>
    <name type="common">Swimming crab</name>
    <name type="synonym">Neptunus trituberculatus</name>
    <dbReference type="NCBI Taxonomy" id="210409"/>
    <lineage>
        <taxon>Eukaryota</taxon>
        <taxon>Metazoa</taxon>
        <taxon>Ecdysozoa</taxon>
        <taxon>Arthropoda</taxon>
        <taxon>Crustacea</taxon>
        <taxon>Multicrustacea</taxon>
        <taxon>Malacostraca</taxon>
        <taxon>Eumalacostraca</taxon>
        <taxon>Eucarida</taxon>
        <taxon>Decapoda</taxon>
        <taxon>Pleocyemata</taxon>
        <taxon>Brachyura</taxon>
        <taxon>Eubrachyura</taxon>
        <taxon>Portunoidea</taxon>
        <taxon>Portunidae</taxon>
        <taxon>Portuninae</taxon>
        <taxon>Portunus</taxon>
    </lineage>
</organism>
<sequence length="61" mass="6521">MIEKFRPKVVEGRDGLGRRTGEGCVCRVRPGAQGRSFFSLVASSFTNSRPLAAPPTTQGSP</sequence>
<dbReference type="EMBL" id="VSRR010039187">
    <property type="protein sequence ID" value="MPC74561.1"/>
    <property type="molecule type" value="Genomic_DNA"/>
</dbReference>
<evidence type="ECO:0000313" key="2">
    <source>
        <dbReference type="Proteomes" id="UP000324222"/>
    </source>
</evidence>
<accession>A0A5B7HNQ9</accession>
<name>A0A5B7HNQ9_PORTR</name>
<evidence type="ECO:0000313" key="1">
    <source>
        <dbReference type="EMBL" id="MPC74561.1"/>
    </source>
</evidence>
<gene>
    <name evidence="1" type="ORF">E2C01_068924</name>
</gene>
<dbReference type="Proteomes" id="UP000324222">
    <property type="component" value="Unassembled WGS sequence"/>
</dbReference>
<proteinExistence type="predicted"/>